<dbReference type="AlphaFoldDB" id="A0A1Y1L087"/>
<proteinExistence type="predicted"/>
<sequence length="113" mass="12589">MLKKSFPTRLASLVSAIFRQALKRSSQLQCIKVFTLQLNSPYLVSNPPIQKGHAVSCLLQHLSVRENPPSSVYFSAEKPLPHHLVPGICSQSTMLRFLLLSQKQCDIVKGFGL</sequence>
<accession>A0A1Y1L087</accession>
<evidence type="ECO:0000313" key="1">
    <source>
        <dbReference type="EMBL" id="JAV67079.1"/>
    </source>
</evidence>
<protein>
    <submittedName>
        <fullName evidence="1">Uncharacterized protein</fullName>
    </submittedName>
</protein>
<name>A0A1Y1L087_PHOPY</name>
<dbReference type="EMBL" id="GEZM01068222">
    <property type="protein sequence ID" value="JAV67079.1"/>
    <property type="molecule type" value="Transcribed_RNA"/>
</dbReference>
<organism evidence="1">
    <name type="scientific">Photinus pyralis</name>
    <name type="common">Common eastern firefly</name>
    <name type="synonym">Lampyris pyralis</name>
    <dbReference type="NCBI Taxonomy" id="7054"/>
    <lineage>
        <taxon>Eukaryota</taxon>
        <taxon>Metazoa</taxon>
        <taxon>Ecdysozoa</taxon>
        <taxon>Arthropoda</taxon>
        <taxon>Hexapoda</taxon>
        <taxon>Insecta</taxon>
        <taxon>Pterygota</taxon>
        <taxon>Neoptera</taxon>
        <taxon>Endopterygota</taxon>
        <taxon>Coleoptera</taxon>
        <taxon>Polyphaga</taxon>
        <taxon>Elateriformia</taxon>
        <taxon>Elateroidea</taxon>
        <taxon>Lampyridae</taxon>
        <taxon>Lampyrinae</taxon>
        <taxon>Photinus</taxon>
    </lineage>
</organism>
<reference evidence="1" key="1">
    <citation type="journal article" date="2016" name="Sci. Rep.">
        <title>Molecular characterization of firefly nuptial gifts: a multi-omics approach sheds light on postcopulatory sexual selection.</title>
        <authorList>
            <person name="Al-Wathiqui N."/>
            <person name="Fallon T.R."/>
            <person name="South A."/>
            <person name="Weng J.K."/>
            <person name="Lewis S.M."/>
        </authorList>
    </citation>
    <scope>NUCLEOTIDE SEQUENCE</scope>
</reference>